<organism evidence="1 2">
    <name type="scientific">Bacillus thermozeamaize</name>
    <dbReference type="NCBI Taxonomy" id="230954"/>
    <lineage>
        <taxon>Bacteria</taxon>
        <taxon>Bacillati</taxon>
        <taxon>Bacillota</taxon>
        <taxon>Bacilli</taxon>
        <taxon>Bacillales</taxon>
        <taxon>Bacillaceae</taxon>
        <taxon>Bacillus</taxon>
    </lineage>
</organism>
<sequence>MDLKRILSEIHAKAIVGQKDPEKAQAKCGEIVDMIERVFWIPQHEVSEAMAFGLDCRDSRCYF</sequence>
<dbReference type="Proteomes" id="UP000196475">
    <property type="component" value="Unassembled WGS sequence"/>
</dbReference>
<reference evidence="2" key="1">
    <citation type="submission" date="2016-06" db="EMBL/GenBank/DDBJ databases">
        <authorList>
            <person name="Nascimento L."/>
            <person name="Pereira R.V."/>
            <person name="Martins L.F."/>
            <person name="Quaggio R.B."/>
            <person name="Silva A.M."/>
            <person name="Setubal J.C."/>
        </authorList>
    </citation>
    <scope>NUCLEOTIDE SEQUENCE [LARGE SCALE GENOMIC DNA]</scope>
</reference>
<accession>A0A1Y3PD23</accession>
<evidence type="ECO:0000313" key="2">
    <source>
        <dbReference type="Proteomes" id="UP000196475"/>
    </source>
</evidence>
<dbReference type="AlphaFoldDB" id="A0A1Y3PD23"/>
<proteinExistence type="predicted"/>
<evidence type="ECO:0000313" key="1">
    <source>
        <dbReference type="EMBL" id="OUM85222.1"/>
    </source>
</evidence>
<gene>
    <name evidence="1" type="ORF">BAA01_00155</name>
</gene>
<name>A0A1Y3PD23_9BACI</name>
<comment type="caution">
    <text evidence="1">The sequence shown here is derived from an EMBL/GenBank/DDBJ whole genome shotgun (WGS) entry which is preliminary data.</text>
</comment>
<protein>
    <submittedName>
        <fullName evidence="1">Uncharacterized protein</fullName>
    </submittedName>
</protein>
<dbReference type="EMBL" id="LZRT01000108">
    <property type="protein sequence ID" value="OUM85222.1"/>
    <property type="molecule type" value="Genomic_DNA"/>
</dbReference>